<dbReference type="Pfam" id="PF05667">
    <property type="entry name" value="CCDC22_CC"/>
    <property type="match status" value="1"/>
</dbReference>
<reference evidence="6" key="1">
    <citation type="submission" date="2021-12" db="EMBL/GenBank/DDBJ databases">
        <authorList>
            <person name="King R."/>
        </authorList>
    </citation>
    <scope>NUCLEOTIDE SEQUENCE</scope>
</reference>
<organism evidence="6 7">
    <name type="scientific">Diatraea saccharalis</name>
    <name type="common">sugarcane borer</name>
    <dbReference type="NCBI Taxonomy" id="40085"/>
    <lineage>
        <taxon>Eukaryota</taxon>
        <taxon>Metazoa</taxon>
        <taxon>Ecdysozoa</taxon>
        <taxon>Arthropoda</taxon>
        <taxon>Hexapoda</taxon>
        <taxon>Insecta</taxon>
        <taxon>Pterygota</taxon>
        <taxon>Neoptera</taxon>
        <taxon>Endopterygota</taxon>
        <taxon>Lepidoptera</taxon>
        <taxon>Glossata</taxon>
        <taxon>Ditrysia</taxon>
        <taxon>Pyraloidea</taxon>
        <taxon>Crambidae</taxon>
        <taxon>Crambinae</taxon>
        <taxon>Diatraea</taxon>
    </lineage>
</organism>
<dbReference type="PANTHER" id="PTHR15668:SF4">
    <property type="entry name" value="COILED-COIL DOMAIN-CONTAINING PROTEIN 22"/>
    <property type="match status" value="1"/>
</dbReference>
<feature type="domain" description="CCDC22 N-terminal" evidence="5">
    <location>
        <begin position="1"/>
        <end position="107"/>
    </location>
</feature>
<evidence type="ECO:0000313" key="7">
    <source>
        <dbReference type="Proteomes" id="UP001153714"/>
    </source>
</evidence>
<dbReference type="InterPro" id="IPR008530">
    <property type="entry name" value="CCDC22"/>
</dbReference>
<dbReference type="InterPro" id="IPR048349">
    <property type="entry name" value="CCDC22_N"/>
</dbReference>
<feature type="coiled-coil region" evidence="3">
    <location>
        <begin position="279"/>
        <end position="406"/>
    </location>
</feature>
<dbReference type="InterPro" id="IPR048348">
    <property type="entry name" value="CCDC22_CC"/>
</dbReference>
<reference evidence="6" key="2">
    <citation type="submission" date="2022-10" db="EMBL/GenBank/DDBJ databases">
        <authorList>
            <consortium name="ENA_rothamsted_submissions"/>
            <consortium name="culmorum"/>
            <person name="King R."/>
        </authorList>
    </citation>
    <scope>NUCLEOTIDE SEQUENCE</scope>
</reference>
<evidence type="ECO:0000256" key="3">
    <source>
        <dbReference type="SAM" id="Coils"/>
    </source>
</evidence>
<comment type="similarity">
    <text evidence="1">Belongs to the CCDC22 family.</text>
</comment>
<evidence type="ECO:0000313" key="6">
    <source>
        <dbReference type="EMBL" id="CAG9791932.1"/>
    </source>
</evidence>
<keyword evidence="7" id="KW-1185">Reference proteome</keyword>
<evidence type="ECO:0000259" key="5">
    <source>
        <dbReference type="Pfam" id="PF21674"/>
    </source>
</evidence>
<dbReference type="Pfam" id="PF21674">
    <property type="entry name" value="CCDC22_N"/>
    <property type="match status" value="1"/>
</dbReference>
<gene>
    <name evidence="6" type="ORF">DIATSA_LOCUS9513</name>
</gene>
<dbReference type="GO" id="GO:2000060">
    <property type="term" value="P:positive regulation of ubiquitin-dependent protein catabolic process"/>
    <property type="evidence" value="ECO:0007669"/>
    <property type="project" value="TreeGrafter"/>
</dbReference>
<keyword evidence="3" id="KW-0175">Coiled coil</keyword>
<dbReference type="AlphaFoldDB" id="A0A9N9WIA5"/>
<dbReference type="OrthoDB" id="10266736at2759"/>
<dbReference type="GO" id="GO:0097602">
    <property type="term" value="F:cullin family protein binding"/>
    <property type="evidence" value="ECO:0007669"/>
    <property type="project" value="TreeGrafter"/>
</dbReference>
<proteinExistence type="inferred from homology"/>
<feature type="domain" description="CCDC22 coiled-coil" evidence="4">
    <location>
        <begin position="187"/>
        <end position="472"/>
    </location>
</feature>
<dbReference type="EMBL" id="OU893335">
    <property type="protein sequence ID" value="CAG9791932.1"/>
    <property type="molecule type" value="Genomic_DNA"/>
</dbReference>
<dbReference type="Proteomes" id="UP001153714">
    <property type="component" value="Chromosome 4"/>
</dbReference>
<evidence type="ECO:0000256" key="1">
    <source>
        <dbReference type="ARBA" id="ARBA00006438"/>
    </source>
</evidence>
<evidence type="ECO:0000256" key="2">
    <source>
        <dbReference type="ARBA" id="ARBA00017553"/>
    </source>
</evidence>
<dbReference type="PANTHER" id="PTHR15668">
    <property type="entry name" value="JM1 PROTEIN"/>
    <property type="match status" value="1"/>
</dbReference>
<evidence type="ECO:0000259" key="4">
    <source>
        <dbReference type="Pfam" id="PF05667"/>
    </source>
</evidence>
<accession>A0A9N9WIA5</accession>
<protein>
    <recommendedName>
        <fullName evidence="2">Coiled-coil domain-containing protein 22 homolog</fullName>
    </recommendedName>
</protein>
<sequence>MEEVDSIILHFLRQLNINIDPEVKNICELPVEVIIESATKCLCEINNSLKLPIQMPSGISHRIEVASQIASICKDMGYKNDVGYQTFLYHNETDLRHIFMFLIENLPNEGQQNTVKTTTNNSKSLLLGEISNKIGEQINSIWIPPCCNPTNKKHFGDFVFKTDSWYESKEGSSLDEKDLVEKLRLLKPNNEIEKLVTSPQVEVQLKQFEINKSLKELKEHSIVLHQKLDTLESEQNVMDVEFSQVQRACEKVDTEMKNVLNILEITGISDIDGAVGNIVEKVHNNINSLHRKSEELTSRNLSLKIELDKIKSQKDLNESEKSKCKSILESLKEEARTIKDEYNKNEDTRNQLKKLYEKSKGGNKRSIYTKRILEIISNVDKQNMEIKKIIEDTRQLQKEINSLEGQLDRCFSIADETLFRDAKKDDQAKKAYKLLALLHSECSTIVSLVNDTGSIARDIVDLEDNIKTEKSKRTEDTLKKIHLDLATMHQESQTVL</sequence>
<name>A0A9N9WIA5_9NEOP</name>